<sequence>MRRNALGSSNMFEEFWYITVPVLVCSVLVEFRRSSKRPFSVTLTALQYDCRMWLISEHLLTGLTIPEDLSTVHHNHGNKDEVDLAASLDTELTIGNVSQAEHDFFLLCQAV</sequence>
<dbReference type="EMBL" id="JACVVK020000030">
    <property type="protein sequence ID" value="KAK7501563.1"/>
    <property type="molecule type" value="Genomic_DNA"/>
</dbReference>
<keyword evidence="3" id="KW-1185">Reference proteome</keyword>
<keyword evidence="1" id="KW-1133">Transmembrane helix</keyword>
<accession>A0ABD0LPZ8</accession>
<dbReference type="AlphaFoldDB" id="A0ABD0LPZ8"/>
<proteinExistence type="predicted"/>
<evidence type="ECO:0000313" key="2">
    <source>
        <dbReference type="EMBL" id="KAK7501563.1"/>
    </source>
</evidence>
<evidence type="ECO:0000256" key="1">
    <source>
        <dbReference type="SAM" id="Phobius"/>
    </source>
</evidence>
<keyword evidence="1" id="KW-0472">Membrane</keyword>
<reference evidence="2 3" key="1">
    <citation type="journal article" date="2023" name="Sci. Data">
        <title>Genome assembly of the Korean intertidal mud-creeper Batillaria attramentaria.</title>
        <authorList>
            <person name="Patra A.K."/>
            <person name="Ho P.T."/>
            <person name="Jun S."/>
            <person name="Lee S.J."/>
            <person name="Kim Y."/>
            <person name="Won Y.J."/>
        </authorList>
    </citation>
    <scope>NUCLEOTIDE SEQUENCE [LARGE SCALE GENOMIC DNA]</scope>
    <source>
        <strain evidence="2">Wonlab-2016</strain>
    </source>
</reference>
<organism evidence="2 3">
    <name type="scientific">Batillaria attramentaria</name>
    <dbReference type="NCBI Taxonomy" id="370345"/>
    <lineage>
        <taxon>Eukaryota</taxon>
        <taxon>Metazoa</taxon>
        <taxon>Spiralia</taxon>
        <taxon>Lophotrochozoa</taxon>
        <taxon>Mollusca</taxon>
        <taxon>Gastropoda</taxon>
        <taxon>Caenogastropoda</taxon>
        <taxon>Sorbeoconcha</taxon>
        <taxon>Cerithioidea</taxon>
        <taxon>Batillariidae</taxon>
        <taxon>Batillaria</taxon>
    </lineage>
</organism>
<gene>
    <name evidence="2" type="ORF">BaRGS_00006994</name>
</gene>
<protein>
    <submittedName>
        <fullName evidence="2">Uncharacterized protein</fullName>
    </submittedName>
</protein>
<name>A0ABD0LPZ8_9CAEN</name>
<comment type="caution">
    <text evidence="2">The sequence shown here is derived from an EMBL/GenBank/DDBJ whole genome shotgun (WGS) entry which is preliminary data.</text>
</comment>
<feature type="transmembrane region" description="Helical" evidence="1">
    <location>
        <begin position="15"/>
        <end position="31"/>
    </location>
</feature>
<dbReference type="Proteomes" id="UP001519460">
    <property type="component" value="Unassembled WGS sequence"/>
</dbReference>
<evidence type="ECO:0000313" key="3">
    <source>
        <dbReference type="Proteomes" id="UP001519460"/>
    </source>
</evidence>
<keyword evidence="1" id="KW-0812">Transmembrane</keyword>